<name>A0A226DX60_FOLCA</name>
<dbReference type="PANTHER" id="PTHR11802:SF472">
    <property type="entry name" value="SERINE CARBOXYPEPTIDASE CPVL-RELATED"/>
    <property type="match status" value="1"/>
</dbReference>
<evidence type="ECO:0000313" key="9">
    <source>
        <dbReference type="Proteomes" id="UP000198287"/>
    </source>
</evidence>
<feature type="signal peptide" evidence="7">
    <location>
        <begin position="1"/>
        <end position="18"/>
    </location>
</feature>
<evidence type="ECO:0000313" key="8">
    <source>
        <dbReference type="EMBL" id="OXA49853.1"/>
    </source>
</evidence>
<gene>
    <name evidence="8" type="ORF">Fcan01_15376</name>
</gene>
<organism evidence="8 9">
    <name type="scientific">Folsomia candida</name>
    <name type="common">Springtail</name>
    <dbReference type="NCBI Taxonomy" id="158441"/>
    <lineage>
        <taxon>Eukaryota</taxon>
        <taxon>Metazoa</taxon>
        <taxon>Ecdysozoa</taxon>
        <taxon>Arthropoda</taxon>
        <taxon>Hexapoda</taxon>
        <taxon>Collembola</taxon>
        <taxon>Entomobryomorpha</taxon>
        <taxon>Isotomoidea</taxon>
        <taxon>Isotomidae</taxon>
        <taxon>Proisotominae</taxon>
        <taxon>Folsomia</taxon>
    </lineage>
</organism>
<dbReference type="AlphaFoldDB" id="A0A226DX60"/>
<dbReference type="Pfam" id="PF00450">
    <property type="entry name" value="Peptidase_S10"/>
    <property type="match status" value="1"/>
</dbReference>
<evidence type="ECO:0000256" key="1">
    <source>
        <dbReference type="ARBA" id="ARBA00009431"/>
    </source>
</evidence>
<proteinExistence type="inferred from homology"/>
<dbReference type="InterPro" id="IPR001563">
    <property type="entry name" value="Peptidase_S10"/>
</dbReference>
<evidence type="ECO:0000256" key="4">
    <source>
        <dbReference type="ARBA" id="ARBA00022729"/>
    </source>
</evidence>
<dbReference type="GO" id="GO:0004185">
    <property type="term" value="F:serine-type carboxypeptidase activity"/>
    <property type="evidence" value="ECO:0007669"/>
    <property type="project" value="InterPro"/>
</dbReference>
<dbReference type="OrthoDB" id="443318at2759"/>
<dbReference type="EMBL" id="LNIX01000010">
    <property type="protein sequence ID" value="OXA49853.1"/>
    <property type="molecule type" value="Genomic_DNA"/>
</dbReference>
<sequence length="446" mass="49939">MLSKFVLILFLQIYVATCHQDGDALFLTPLIKRGNITEAQRLSKVGGFLAYPEITSYSGYITVNEEYNSNLFFWFFSAQNNSSDAPVWLWSEGGPGITGLHSLFSHNGPYFLEEDKHIRLRNNSWHMTQNIIYLVSPVGVGFSFTQNDAAYVKSSEEAAPPIYEFLLQFFQLFPHLAQNDFYNGGVSYGASYASVLANYIHTQNQNSPEFAINLKGILLESPWVDPIAQFDYSTYLHNVAIIDDKTKRECDVTADIVKEQINQGNYLGAFATWQQLVGSIPAAAGFYPMYNIIKDTINYPNFTDLVNSEPCRRSLHVGNISFSFVSPRVQSDMHNNFMASVKSHLESVLNAGYKAIMYVGNLDAGLPGVADMVKNLNWDGADELNNSTRGIWRVDGKVAGYLNSARNANYIVMRNAGHGCNGDQPEWGFDLVNRFTKGDSFIEVVK</sequence>
<evidence type="ECO:0000256" key="2">
    <source>
        <dbReference type="ARBA" id="ARBA00022645"/>
    </source>
</evidence>
<evidence type="ECO:0000256" key="6">
    <source>
        <dbReference type="ARBA" id="ARBA00023180"/>
    </source>
</evidence>
<dbReference type="PANTHER" id="PTHR11802">
    <property type="entry name" value="SERINE PROTEASE FAMILY S10 SERINE CARBOXYPEPTIDASE"/>
    <property type="match status" value="1"/>
</dbReference>
<keyword evidence="9" id="KW-1185">Reference proteome</keyword>
<dbReference type="InterPro" id="IPR029058">
    <property type="entry name" value="AB_hydrolase_fold"/>
</dbReference>
<evidence type="ECO:0000256" key="5">
    <source>
        <dbReference type="ARBA" id="ARBA00022801"/>
    </source>
</evidence>
<dbReference type="GO" id="GO:0006508">
    <property type="term" value="P:proteolysis"/>
    <property type="evidence" value="ECO:0007669"/>
    <property type="project" value="UniProtKB-KW"/>
</dbReference>
<dbReference type="Proteomes" id="UP000198287">
    <property type="component" value="Unassembled WGS sequence"/>
</dbReference>
<keyword evidence="6" id="KW-0325">Glycoprotein</keyword>
<protein>
    <submittedName>
        <fullName evidence="8">Venom serine carboxypeptidase</fullName>
    </submittedName>
</protein>
<dbReference type="OMA" id="FHCTIST"/>
<keyword evidence="2 8" id="KW-0121">Carboxypeptidase</keyword>
<evidence type="ECO:0000256" key="3">
    <source>
        <dbReference type="ARBA" id="ARBA00022670"/>
    </source>
</evidence>
<dbReference type="Gene3D" id="3.40.50.1820">
    <property type="entry name" value="alpha/beta hydrolase"/>
    <property type="match status" value="1"/>
</dbReference>
<evidence type="ECO:0000256" key="7">
    <source>
        <dbReference type="SAM" id="SignalP"/>
    </source>
</evidence>
<comment type="caution">
    <text evidence="8">The sequence shown here is derived from an EMBL/GenBank/DDBJ whole genome shotgun (WGS) entry which is preliminary data.</text>
</comment>
<accession>A0A226DX60</accession>
<comment type="similarity">
    <text evidence="1">Belongs to the peptidase S10 family.</text>
</comment>
<dbReference type="SUPFAM" id="SSF53474">
    <property type="entry name" value="alpha/beta-Hydrolases"/>
    <property type="match status" value="1"/>
</dbReference>
<keyword evidence="5" id="KW-0378">Hydrolase</keyword>
<feature type="chain" id="PRO_5012307893" evidence="7">
    <location>
        <begin position="19"/>
        <end position="446"/>
    </location>
</feature>
<keyword evidence="4 7" id="KW-0732">Signal</keyword>
<keyword evidence="3" id="KW-0645">Protease</keyword>
<reference evidence="8 9" key="1">
    <citation type="submission" date="2015-12" db="EMBL/GenBank/DDBJ databases">
        <title>The genome of Folsomia candida.</title>
        <authorList>
            <person name="Faddeeva A."/>
            <person name="Derks M.F."/>
            <person name="Anvar Y."/>
            <person name="Smit S."/>
            <person name="Van Straalen N."/>
            <person name="Roelofs D."/>
        </authorList>
    </citation>
    <scope>NUCLEOTIDE SEQUENCE [LARGE SCALE GENOMIC DNA]</scope>
    <source>
        <strain evidence="8 9">VU population</strain>
        <tissue evidence="8">Whole body</tissue>
    </source>
</reference>
<dbReference type="PRINTS" id="PR00724">
    <property type="entry name" value="CRBOXYPTASEC"/>
</dbReference>